<evidence type="ECO:0000313" key="1">
    <source>
        <dbReference type="EMBL" id="MFD1670618.1"/>
    </source>
</evidence>
<dbReference type="Proteomes" id="UP001597267">
    <property type="component" value="Unassembled WGS sequence"/>
</dbReference>
<organism evidence="1 2">
    <name type="scientific">Agrilactobacillus yilanensis</name>
    <dbReference type="NCBI Taxonomy" id="2485997"/>
    <lineage>
        <taxon>Bacteria</taxon>
        <taxon>Bacillati</taxon>
        <taxon>Bacillota</taxon>
        <taxon>Bacilli</taxon>
        <taxon>Lactobacillales</taxon>
        <taxon>Lactobacillaceae</taxon>
        <taxon>Agrilactobacillus</taxon>
    </lineage>
</organism>
<reference evidence="2" key="1">
    <citation type="journal article" date="2019" name="Int. J. Syst. Evol. Microbiol.">
        <title>The Global Catalogue of Microorganisms (GCM) 10K type strain sequencing project: providing services to taxonomists for standard genome sequencing and annotation.</title>
        <authorList>
            <consortium name="The Broad Institute Genomics Platform"/>
            <consortium name="The Broad Institute Genome Sequencing Center for Infectious Disease"/>
            <person name="Wu L."/>
            <person name="Ma J."/>
        </authorList>
    </citation>
    <scope>NUCLEOTIDE SEQUENCE [LARGE SCALE GENOMIC DNA]</scope>
    <source>
        <strain evidence="2">CCM 8896</strain>
    </source>
</reference>
<evidence type="ECO:0000313" key="2">
    <source>
        <dbReference type="Proteomes" id="UP001597267"/>
    </source>
</evidence>
<protein>
    <submittedName>
        <fullName evidence="1">Uncharacterized protein</fullName>
    </submittedName>
</protein>
<keyword evidence="2" id="KW-1185">Reference proteome</keyword>
<name>A0ABW4J3X4_9LACO</name>
<proteinExistence type="predicted"/>
<gene>
    <name evidence="1" type="ORF">ACFQ5M_00755</name>
</gene>
<accession>A0ABW4J3X4</accession>
<dbReference type="EMBL" id="JBHTOP010000002">
    <property type="protein sequence ID" value="MFD1670618.1"/>
    <property type="molecule type" value="Genomic_DNA"/>
</dbReference>
<dbReference type="RefSeq" id="WP_125712529.1">
    <property type="nucleotide sequence ID" value="NZ_JBHTOP010000002.1"/>
</dbReference>
<comment type="caution">
    <text evidence="1">The sequence shown here is derived from an EMBL/GenBank/DDBJ whole genome shotgun (WGS) entry which is preliminary data.</text>
</comment>
<sequence>MAKDKQQVSTNEVIPTQLLSVHYPKICGVTETGHVVAVETTVQQKQDPLFWSGLTKIKHEKLWLPLSKTKHQLLDNDWLAVS</sequence>